<protein>
    <submittedName>
        <fullName evidence="5">Coiled-coil domain-containing protein 136</fullName>
    </submittedName>
</protein>
<gene>
    <name evidence="5" type="primary">CCDC136</name>
</gene>
<organism evidence="4 5">
    <name type="scientific">Microcaecilia unicolor</name>
    <dbReference type="NCBI Taxonomy" id="1415580"/>
    <lineage>
        <taxon>Eukaryota</taxon>
        <taxon>Metazoa</taxon>
        <taxon>Chordata</taxon>
        <taxon>Craniata</taxon>
        <taxon>Vertebrata</taxon>
        <taxon>Euteleostomi</taxon>
        <taxon>Amphibia</taxon>
        <taxon>Gymnophiona</taxon>
        <taxon>Siphonopidae</taxon>
        <taxon>Microcaecilia</taxon>
    </lineage>
</organism>
<evidence type="ECO:0000313" key="5">
    <source>
        <dbReference type="RefSeq" id="XP_030072590.1"/>
    </source>
</evidence>
<dbReference type="KEGG" id="muo:115479020"/>
<keyword evidence="3" id="KW-1133">Transmembrane helix</keyword>
<dbReference type="GO" id="GO:0002080">
    <property type="term" value="C:acrosomal membrane"/>
    <property type="evidence" value="ECO:0007669"/>
    <property type="project" value="TreeGrafter"/>
</dbReference>
<accession>A0A6P7ZAZ7</accession>
<dbReference type="Proteomes" id="UP000515156">
    <property type="component" value="Chromosome 10"/>
</dbReference>
<keyword evidence="3" id="KW-0472">Membrane</keyword>
<keyword evidence="3" id="KW-0812">Transmembrane</keyword>
<feature type="region of interest" description="Disordered" evidence="2">
    <location>
        <begin position="327"/>
        <end position="346"/>
    </location>
</feature>
<evidence type="ECO:0000313" key="4">
    <source>
        <dbReference type="Proteomes" id="UP000515156"/>
    </source>
</evidence>
<evidence type="ECO:0000256" key="1">
    <source>
        <dbReference type="SAM" id="Coils"/>
    </source>
</evidence>
<feature type="coiled-coil region" evidence="1">
    <location>
        <begin position="347"/>
        <end position="409"/>
    </location>
</feature>
<dbReference type="AlphaFoldDB" id="A0A6P7ZAZ7"/>
<keyword evidence="4" id="KW-1185">Reference proteome</keyword>
<dbReference type="PANTHER" id="PTHR15715:SF26">
    <property type="entry name" value="COILED-COIL DOMAIN-CONTAINING PROTEIN 136"/>
    <property type="match status" value="1"/>
</dbReference>
<feature type="coiled-coil region" evidence="1">
    <location>
        <begin position="59"/>
        <end position="278"/>
    </location>
</feature>
<dbReference type="GO" id="GO:0007338">
    <property type="term" value="P:single fertilization"/>
    <property type="evidence" value="ECO:0007669"/>
    <property type="project" value="TreeGrafter"/>
</dbReference>
<feature type="transmembrane region" description="Helical" evidence="3">
    <location>
        <begin position="421"/>
        <end position="440"/>
    </location>
</feature>
<dbReference type="OrthoDB" id="9948923at2759"/>
<dbReference type="RefSeq" id="XP_030072590.1">
    <property type="nucleotide sequence ID" value="XM_030216730.1"/>
</dbReference>
<reference evidence="5" key="1">
    <citation type="submission" date="2025-08" db="UniProtKB">
        <authorList>
            <consortium name="RefSeq"/>
        </authorList>
    </citation>
    <scope>IDENTIFICATION</scope>
</reference>
<dbReference type="CTD" id="64753"/>
<keyword evidence="1" id="KW-0175">Coiled coil</keyword>
<dbReference type="GeneID" id="115479020"/>
<dbReference type="PANTHER" id="PTHR15715">
    <property type="entry name" value="CENTROSOMAL PROTEIN OF 170 KDA"/>
    <property type="match status" value="1"/>
</dbReference>
<evidence type="ECO:0000256" key="2">
    <source>
        <dbReference type="SAM" id="MobiDB-lite"/>
    </source>
</evidence>
<dbReference type="InParanoid" id="A0A6P7ZAZ7"/>
<proteinExistence type="predicted"/>
<name>A0A6P7ZAZ7_9AMPH</name>
<sequence length="445" mass="50620">MEETERQAAARIQQLADLYDVNPSSLDSEEACVDTSDSPPQRVGDLHLSEDTNILKSQVLQLLAELQETRELAQKHEENFLELQGVLEDERLASAQQAENFTRQIQRLQAQLRSVQEEIDSLEEEKESELQEVEEELRSAQEEVQALRQAAEEVAAERENDIATLQEELCRLRAELLKLEQMRQEYELEITSLRAEIHMKSWGTQESTAVELAQLQDELECLRDQCHHLTDERQILQESNSLLKGQLLMQMEGQKKRASDHSQKTEATAEELEEITEERTVLGVEQAEDPLEDLRGLQDSPLPLEEMVPLHNLGGRKVQGVPPSAFEASAGNSQIEESPRTLKNGGNVGLRQQLQSAEEKVQLAQSECEGLLNEFQELQLRHRISRDEQEKLQEELKHCREEIHRLKGSGSQIPSVSDPPLLSLPLIGLVVIVALLWCWWAETSF</sequence>
<dbReference type="GO" id="GO:0001675">
    <property type="term" value="P:acrosome assembly"/>
    <property type="evidence" value="ECO:0007669"/>
    <property type="project" value="TreeGrafter"/>
</dbReference>
<dbReference type="InterPro" id="IPR051176">
    <property type="entry name" value="Cent_Immune-Sig_Mod"/>
</dbReference>
<evidence type="ECO:0000256" key="3">
    <source>
        <dbReference type="SAM" id="Phobius"/>
    </source>
</evidence>